<dbReference type="Proteomes" id="UP000774570">
    <property type="component" value="Unassembled WGS sequence"/>
</dbReference>
<name>A0ABS7FNS3_9ACTN</name>
<keyword evidence="1" id="KW-0732">Signal</keyword>
<gene>
    <name evidence="2" type="ORF">K1Y72_03550</name>
</gene>
<keyword evidence="3" id="KW-1185">Reference proteome</keyword>
<evidence type="ECO:0008006" key="4">
    <source>
        <dbReference type="Google" id="ProtNLM"/>
    </source>
</evidence>
<dbReference type="RefSeq" id="WP_220163176.1">
    <property type="nucleotide sequence ID" value="NZ_JAIBOA010000002.1"/>
</dbReference>
<organism evidence="2 3">
    <name type="scientific">Actinomadura parmotrematis</name>
    <dbReference type="NCBI Taxonomy" id="2864039"/>
    <lineage>
        <taxon>Bacteria</taxon>
        <taxon>Bacillati</taxon>
        <taxon>Actinomycetota</taxon>
        <taxon>Actinomycetes</taxon>
        <taxon>Streptosporangiales</taxon>
        <taxon>Thermomonosporaceae</taxon>
        <taxon>Actinomadura</taxon>
    </lineage>
</organism>
<feature type="signal peptide" evidence="1">
    <location>
        <begin position="1"/>
        <end position="27"/>
    </location>
</feature>
<evidence type="ECO:0000313" key="2">
    <source>
        <dbReference type="EMBL" id="MBW8481434.1"/>
    </source>
</evidence>
<evidence type="ECO:0000256" key="1">
    <source>
        <dbReference type="SAM" id="SignalP"/>
    </source>
</evidence>
<dbReference type="PROSITE" id="PS51257">
    <property type="entry name" value="PROKAR_LIPOPROTEIN"/>
    <property type="match status" value="1"/>
</dbReference>
<reference evidence="2 3" key="1">
    <citation type="submission" date="2021-07" db="EMBL/GenBank/DDBJ databases">
        <title>Actinomadura sp. PM05-2 isolated from lichen.</title>
        <authorList>
            <person name="Somphong A."/>
            <person name="Phongsopitanun W."/>
            <person name="Tanasupawat S."/>
            <person name="Peongsungnone V."/>
        </authorList>
    </citation>
    <scope>NUCLEOTIDE SEQUENCE [LARGE SCALE GENOMIC DNA]</scope>
    <source>
        <strain evidence="2 3">PM05-2</strain>
    </source>
</reference>
<sequence>MALRRTAPPAAALLFAAGCSLPPPASGALQPSGTNGAAATVRGSAAADGTPVLDAYRRFHEVFEYSLATGDAGRVRQAATGAAAARLLTALRANRRAGVVQRGHSVPHPQLRAARAASADVVDCVTTSGLWTYRAATGARVGRAPKAGRYLLYARLVRAKGAWKVALVTYPEDPRC</sequence>
<protein>
    <recommendedName>
        <fullName evidence="4">Nuclear transport factor 2 family protein</fullName>
    </recommendedName>
</protein>
<dbReference type="EMBL" id="JAIBOA010000002">
    <property type="protein sequence ID" value="MBW8481434.1"/>
    <property type="molecule type" value="Genomic_DNA"/>
</dbReference>
<accession>A0ABS7FNS3</accession>
<evidence type="ECO:0000313" key="3">
    <source>
        <dbReference type="Proteomes" id="UP000774570"/>
    </source>
</evidence>
<proteinExistence type="predicted"/>
<feature type="chain" id="PRO_5047058800" description="Nuclear transport factor 2 family protein" evidence="1">
    <location>
        <begin position="28"/>
        <end position="176"/>
    </location>
</feature>
<comment type="caution">
    <text evidence="2">The sequence shown here is derived from an EMBL/GenBank/DDBJ whole genome shotgun (WGS) entry which is preliminary data.</text>
</comment>